<accession>A0A6M0RIV5</accession>
<name>A0A6M0RIV5_9CYAN</name>
<keyword evidence="2" id="KW-0808">Transferase</keyword>
<organism evidence="2 3">
    <name type="scientific">Adonisia turfae CCMR0081</name>
    <dbReference type="NCBI Taxonomy" id="2292702"/>
    <lineage>
        <taxon>Bacteria</taxon>
        <taxon>Bacillati</taxon>
        <taxon>Cyanobacteriota</taxon>
        <taxon>Adonisia</taxon>
        <taxon>Adonisia turfae</taxon>
    </lineage>
</organism>
<dbReference type="Gene3D" id="3.40.50.300">
    <property type="entry name" value="P-loop containing nucleotide triphosphate hydrolases"/>
    <property type="match status" value="1"/>
</dbReference>
<dbReference type="SUPFAM" id="SSF52540">
    <property type="entry name" value="P-loop containing nucleoside triphosphate hydrolases"/>
    <property type="match status" value="1"/>
</dbReference>
<dbReference type="InterPro" id="IPR000863">
    <property type="entry name" value="Sulfotransferase_dom"/>
</dbReference>
<comment type="caution">
    <text evidence="2">The sequence shown here is derived from an EMBL/GenBank/DDBJ whole genome shotgun (WGS) entry which is preliminary data.</text>
</comment>
<dbReference type="Proteomes" id="UP000481033">
    <property type="component" value="Unassembled WGS sequence"/>
</dbReference>
<proteinExistence type="predicted"/>
<dbReference type="GO" id="GO:0008146">
    <property type="term" value="F:sulfotransferase activity"/>
    <property type="evidence" value="ECO:0007669"/>
    <property type="project" value="InterPro"/>
</dbReference>
<gene>
    <name evidence="2" type="ORF">DXZ20_10755</name>
</gene>
<sequence>MSYQLRNVLGLHARDAVFLTRTLKAKALSGNRPKNFVICNSYPKSGTHLLYQILYSTPGLKRWDDIISVQALCGIMNTPNHIRWKLGSAPNQSIVRSHLMHSQEILDILGEHHCKPLFIYRDLRDVAVSHARWVTKEKRIFLHDIYQQQSNFDQQLMNSIVGVPVGSPFGSNLSQPNIAQDFSRWHGWLQDSQTLAVKFEDLVGERGGGSEDKRLHLIGQIMDHLQVNLSSEEIKAKFGSYAMNPEESHTFKKGGKGAIGGWQQYFKEDHKAEFKKIAGDLLIELGYETSLAW</sequence>
<protein>
    <submittedName>
        <fullName evidence="2">Sulfotransferase</fullName>
    </submittedName>
</protein>
<evidence type="ECO:0000313" key="3">
    <source>
        <dbReference type="Proteomes" id="UP000481033"/>
    </source>
</evidence>
<keyword evidence="3" id="KW-1185">Reference proteome</keyword>
<evidence type="ECO:0000313" key="2">
    <source>
        <dbReference type="EMBL" id="NEZ56145.1"/>
    </source>
</evidence>
<dbReference type="RefSeq" id="WP_163698094.1">
    <property type="nucleotide sequence ID" value="NZ_QXHD01000004.1"/>
</dbReference>
<reference evidence="2 3" key="1">
    <citation type="journal article" date="2020" name="Microb. Ecol.">
        <title>Ecogenomics of the Marine Benthic Filamentous Cyanobacterium Adonisia.</title>
        <authorList>
            <person name="Walter J.M."/>
            <person name="Coutinho F.H."/>
            <person name="Leomil L."/>
            <person name="Hargreaves P.I."/>
            <person name="Campeao M.E."/>
            <person name="Vieira V.V."/>
            <person name="Silva B.S."/>
            <person name="Fistarol G.O."/>
            <person name="Salomon P.S."/>
            <person name="Sawabe T."/>
            <person name="Mino S."/>
            <person name="Hosokawa M."/>
            <person name="Miyashita H."/>
            <person name="Maruyama F."/>
            <person name="van Verk M.C."/>
            <person name="Dutilh B.E."/>
            <person name="Thompson C.C."/>
            <person name="Thompson F.L."/>
        </authorList>
    </citation>
    <scope>NUCLEOTIDE SEQUENCE [LARGE SCALE GENOMIC DNA]</scope>
    <source>
        <strain evidence="2 3">CCMR0081</strain>
    </source>
</reference>
<dbReference type="Pfam" id="PF00685">
    <property type="entry name" value="Sulfotransfer_1"/>
    <property type="match status" value="1"/>
</dbReference>
<dbReference type="AlphaFoldDB" id="A0A6M0RIV5"/>
<evidence type="ECO:0000259" key="1">
    <source>
        <dbReference type="Pfam" id="PF00685"/>
    </source>
</evidence>
<feature type="domain" description="Sulfotransferase" evidence="1">
    <location>
        <begin position="37"/>
        <end position="282"/>
    </location>
</feature>
<dbReference type="InterPro" id="IPR027417">
    <property type="entry name" value="P-loop_NTPase"/>
</dbReference>
<dbReference type="EMBL" id="QXHD01000004">
    <property type="protein sequence ID" value="NEZ56145.1"/>
    <property type="molecule type" value="Genomic_DNA"/>
</dbReference>